<proteinExistence type="predicted"/>
<dbReference type="SUPFAM" id="SSF52218">
    <property type="entry name" value="Flavoproteins"/>
    <property type="match status" value="1"/>
</dbReference>
<dbReference type="InterPro" id="IPR029039">
    <property type="entry name" value="Flavoprotein-like_sf"/>
</dbReference>
<dbReference type="Gene3D" id="3.40.50.360">
    <property type="match status" value="1"/>
</dbReference>
<dbReference type="Pfam" id="PF03358">
    <property type="entry name" value="FMN_red"/>
    <property type="match status" value="1"/>
</dbReference>
<sequence length="202" mass="21483">MSLSAIALNCTLKTSPSESSCELLLSQVSEEFARHGVDCPIVRAVDYNLLPGVTSDEGPGDEWPGIRSQILDANILIMGTPIWMGQPSSVCKRVMERLDAFLGETDDGGRQVAYGHVAGVAVVGNEDGAHNIVAQLFQGLNDVGFSIPASCSTYWTGEAMGKTNYKDLPETPDAVKSATKALVQNCIHLGELLAGAQYPSKQ</sequence>
<dbReference type="AlphaFoldDB" id="A0A0F9TVG9"/>
<comment type="caution">
    <text evidence="2">The sequence shown here is derived from an EMBL/GenBank/DDBJ whole genome shotgun (WGS) entry which is preliminary data.</text>
</comment>
<feature type="domain" description="NADPH-dependent FMN reductase-like" evidence="1">
    <location>
        <begin position="15"/>
        <end position="145"/>
    </location>
</feature>
<dbReference type="EMBL" id="LAZR01000187">
    <property type="protein sequence ID" value="KKN83319.1"/>
    <property type="molecule type" value="Genomic_DNA"/>
</dbReference>
<protein>
    <recommendedName>
        <fullName evidence="1">NADPH-dependent FMN reductase-like domain-containing protein</fullName>
    </recommendedName>
</protein>
<evidence type="ECO:0000259" key="1">
    <source>
        <dbReference type="Pfam" id="PF03358"/>
    </source>
</evidence>
<organism evidence="2">
    <name type="scientific">marine sediment metagenome</name>
    <dbReference type="NCBI Taxonomy" id="412755"/>
    <lineage>
        <taxon>unclassified sequences</taxon>
        <taxon>metagenomes</taxon>
        <taxon>ecological metagenomes</taxon>
    </lineage>
</organism>
<name>A0A0F9TVG9_9ZZZZ</name>
<reference evidence="2" key="1">
    <citation type="journal article" date="2015" name="Nature">
        <title>Complex archaea that bridge the gap between prokaryotes and eukaryotes.</title>
        <authorList>
            <person name="Spang A."/>
            <person name="Saw J.H."/>
            <person name="Jorgensen S.L."/>
            <person name="Zaremba-Niedzwiedzka K."/>
            <person name="Martijn J."/>
            <person name="Lind A.E."/>
            <person name="van Eijk R."/>
            <person name="Schleper C."/>
            <person name="Guy L."/>
            <person name="Ettema T.J."/>
        </authorList>
    </citation>
    <scope>NUCLEOTIDE SEQUENCE</scope>
</reference>
<accession>A0A0F9TVG9</accession>
<dbReference type="InterPro" id="IPR005025">
    <property type="entry name" value="FMN_Rdtase-like_dom"/>
</dbReference>
<evidence type="ECO:0000313" key="2">
    <source>
        <dbReference type="EMBL" id="KKN83319.1"/>
    </source>
</evidence>
<gene>
    <name evidence="2" type="ORF">LCGC14_0300680</name>
</gene>
<dbReference type="GO" id="GO:0016491">
    <property type="term" value="F:oxidoreductase activity"/>
    <property type="evidence" value="ECO:0007669"/>
    <property type="project" value="InterPro"/>
</dbReference>